<protein>
    <submittedName>
        <fullName evidence="1">Uncharacterized protein</fullName>
    </submittedName>
</protein>
<organism evidence="1 2">
    <name type="scientific">Vairimorpha ceranae</name>
    <dbReference type="NCBI Taxonomy" id="40302"/>
    <lineage>
        <taxon>Eukaryota</taxon>
        <taxon>Fungi</taxon>
        <taxon>Fungi incertae sedis</taxon>
        <taxon>Microsporidia</taxon>
        <taxon>Nosematidae</taxon>
        <taxon>Vairimorpha</taxon>
    </lineage>
</organism>
<dbReference type="VEuPathDB" id="MicrosporidiaDB:AAJ76_6200013316"/>
<evidence type="ECO:0000313" key="2">
    <source>
        <dbReference type="Proteomes" id="UP000034350"/>
    </source>
</evidence>
<reference evidence="1 2" key="1">
    <citation type="journal article" date="2015" name="Environ. Microbiol.">
        <title>Genome analyses suggest the presence of polyploidy and recent human-driven expansions in eight global populations of the honeybee pathogen Nosema ceranae.</title>
        <authorList>
            <person name="Pelin A."/>
            <person name="Selman M."/>
            <person name="Aris-Brosou S."/>
            <person name="Farinelli L."/>
            <person name="Corradi N."/>
        </authorList>
    </citation>
    <scope>NUCLEOTIDE SEQUENCE [LARGE SCALE GENOMIC DNA]</scope>
    <source>
        <strain evidence="1 2">PA08 1199</strain>
    </source>
</reference>
<sequence>MTKKINKLEFKFGKLVIECEGYLYNADGVAKKGLKGVILIGKVVKENYYRC</sequence>
<comment type="caution">
    <text evidence="1">The sequence shown here is derived from an EMBL/GenBank/DDBJ whole genome shotgun (WGS) entry which is preliminary data.</text>
</comment>
<dbReference type="RefSeq" id="XP_024330275.1">
    <property type="nucleotide sequence ID" value="XM_024476159.1"/>
</dbReference>
<name>A0A0F9WNE4_9MICR</name>
<evidence type="ECO:0000313" key="1">
    <source>
        <dbReference type="EMBL" id="KKO74533.1"/>
    </source>
</evidence>
<accession>A0A0F9WNE4</accession>
<keyword evidence="2" id="KW-1185">Reference proteome</keyword>
<dbReference type="Proteomes" id="UP000034350">
    <property type="component" value="Unassembled WGS sequence"/>
</dbReference>
<gene>
    <name evidence="1" type="ORF">AAJ76_6200013316</name>
</gene>
<dbReference type="AlphaFoldDB" id="A0A0F9WNE4"/>
<dbReference type="EMBL" id="JPQZ01000062">
    <property type="protein sequence ID" value="KKO74533.1"/>
    <property type="molecule type" value="Genomic_DNA"/>
</dbReference>
<proteinExistence type="predicted"/>
<dbReference type="GeneID" id="36321110"/>